<dbReference type="STRING" id="926569.ANT_16990"/>
<keyword evidence="2 3" id="KW-0560">Oxidoreductase</keyword>
<evidence type="ECO:0000259" key="5">
    <source>
        <dbReference type="Pfam" id="PF02826"/>
    </source>
</evidence>
<dbReference type="SUPFAM" id="SSF52283">
    <property type="entry name" value="Formate/glycerate dehydrogenase catalytic domain-like"/>
    <property type="match status" value="1"/>
</dbReference>
<dbReference type="FunCoup" id="E8N5L1">
    <property type="interactions" value="205"/>
</dbReference>
<dbReference type="KEGG" id="atm:ANT_16990"/>
<dbReference type="SUPFAM" id="SSF51735">
    <property type="entry name" value="NAD(P)-binding Rossmann-fold domains"/>
    <property type="match status" value="1"/>
</dbReference>
<sequence>MDKPHVFITRRIPDIGLEMLSEHVEIDLWEEELPPAYDVLRERTQRADGLLCLLTDRIDKELIENSARLRVISQYAVGIDNIDIDSATKRKIPVGHTPGVLTDATADFTWALLMSAARRVVEADAFTREGKWKTWGPTILLGMDVARSTLGIIGFGRIGQAVARRAKGFDMRILYYDNKRLPEMEETLGVEYVSLETLIKEADFISLHVPLTPNTYHLIGEKEFSMMKKEAILINTARGSVVDQEALYHALKERKIRGAAIDVTDPEPIPSNSPLLQLPNLIITPHIASASVQSRTQMAVMAAENLIAGLQGKRLPFCANPQVYEK</sequence>
<evidence type="ECO:0000256" key="1">
    <source>
        <dbReference type="ARBA" id="ARBA00005854"/>
    </source>
</evidence>
<dbReference type="InterPro" id="IPR029752">
    <property type="entry name" value="D-isomer_DH_CS1"/>
</dbReference>
<dbReference type="GO" id="GO:0051287">
    <property type="term" value="F:NAD binding"/>
    <property type="evidence" value="ECO:0007669"/>
    <property type="project" value="InterPro"/>
</dbReference>
<dbReference type="RefSeq" id="WP_013560104.1">
    <property type="nucleotide sequence ID" value="NC_014960.1"/>
</dbReference>
<dbReference type="Pfam" id="PF00389">
    <property type="entry name" value="2-Hacid_dh"/>
    <property type="match status" value="1"/>
</dbReference>
<dbReference type="eggNOG" id="COG1052">
    <property type="taxonomic scope" value="Bacteria"/>
</dbReference>
<evidence type="ECO:0000259" key="4">
    <source>
        <dbReference type="Pfam" id="PF00389"/>
    </source>
</evidence>
<organism evidence="6 7">
    <name type="scientific">Anaerolinea thermophila (strain DSM 14523 / JCM 11388 / NBRC 100420 / UNI-1)</name>
    <dbReference type="NCBI Taxonomy" id="926569"/>
    <lineage>
        <taxon>Bacteria</taxon>
        <taxon>Bacillati</taxon>
        <taxon>Chloroflexota</taxon>
        <taxon>Anaerolineae</taxon>
        <taxon>Anaerolineales</taxon>
        <taxon>Anaerolineaceae</taxon>
        <taxon>Anaerolinea</taxon>
    </lineage>
</organism>
<name>E8N5L1_ANATU</name>
<dbReference type="CDD" id="cd05301">
    <property type="entry name" value="GDH"/>
    <property type="match status" value="1"/>
</dbReference>
<evidence type="ECO:0000256" key="2">
    <source>
        <dbReference type="ARBA" id="ARBA00023002"/>
    </source>
</evidence>
<dbReference type="InterPro" id="IPR036291">
    <property type="entry name" value="NAD(P)-bd_dom_sf"/>
</dbReference>
<dbReference type="InParanoid" id="E8N5L1"/>
<dbReference type="Proteomes" id="UP000008922">
    <property type="component" value="Chromosome"/>
</dbReference>
<proteinExistence type="inferred from homology"/>
<comment type="similarity">
    <text evidence="1 3">Belongs to the D-isomer specific 2-hydroxyacid dehydrogenase family.</text>
</comment>
<dbReference type="InterPro" id="IPR050223">
    <property type="entry name" value="D-isomer_2-hydroxyacid_DH"/>
</dbReference>
<feature type="domain" description="D-isomer specific 2-hydroxyacid dehydrogenase NAD-binding" evidence="5">
    <location>
        <begin position="111"/>
        <end position="288"/>
    </location>
</feature>
<dbReference type="PANTHER" id="PTHR10996:SF283">
    <property type="entry name" value="GLYOXYLATE_HYDROXYPYRUVATE REDUCTASE B"/>
    <property type="match status" value="1"/>
</dbReference>
<dbReference type="GO" id="GO:0005829">
    <property type="term" value="C:cytosol"/>
    <property type="evidence" value="ECO:0007669"/>
    <property type="project" value="TreeGrafter"/>
</dbReference>
<dbReference type="InterPro" id="IPR006139">
    <property type="entry name" value="D-isomer_2_OHA_DH_cat_dom"/>
</dbReference>
<dbReference type="AlphaFoldDB" id="E8N5L1"/>
<evidence type="ECO:0000313" key="6">
    <source>
        <dbReference type="EMBL" id="BAJ63725.1"/>
    </source>
</evidence>
<dbReference type="GO" id="GO:0047964">
    <property type="term" value="F:glyoxylate reductase (NADH) activity"/>
    <property type="evidence" value="ECO:0007669"/>
    <property type="project" value="UniProtKB-EC"/>
</dbReference>
<dbReference type="EMBL" id="AP012029">
    <property type="protein sequence ID" value="BAJ63725.1"/>
    <property type="molecule type" value="Genomic_DNA"/>
</dbReference>
<evidence type="ECO:0000313" key="7">
    <source>
        <dbReference type="Proteomes" id="UP000008922"/>
    </source>
</evidence>
<accession>E8N5L1</accession>
<dbReference type="InterPro" id="IPR006140">
    <property type="entry name" value="D-isomer_DH_NAD-bd"/>
</dbReference>
<dbReference type="Pfam" id="PF02826">
    <property type="entry name" value="2-Hacid_dh_C"/>
    <property type="match status" value="1"/>
</dbReference>
<dbReference type="PROSITE" id="PS00065">
    <property type="entry name" value="D_2_HYDROXYACID_DH_1"/>
    <property type="match status" value="1"/>
</dbReference>
<gene>
    <name evidence="6" type="ordered locus">ANT_16990</name>
</gene>
<dbReference type="Gene3D" id="3.40.50.720">
    <property type="entry name" value="NAD(P)-binding Rossmann-like Domain"/>
    <property type="match status" value="2"/>
</dbReference>
<dbReference type="OrthoDB" id="9792971at2"/>
<protein>
    <submittedName>
        <fullName evidence="6">Glyoxylate reductase</fullName>
        <ecNumber evidence="6">1.1.1.26</ecNumber>
    </submittedName>
</protein>
<dbReference type="GO" id="GO:0016618">
    <property type="term" value="F:hydroxypyruvate reductase [NAD(P)H] activity"/>
    <property type="evidence" value="ECO:0007669"/>
    <property type="project" value="TreeGrafter"/>
</dbReference>
<dbReference type="InterPro" id="IPR029753">
    <property type="entry name" value="D-isomer_DH_CS"/>
</dbReference>
<reference evidence="6 7" key="1">
    <citation type="submission" date="2010-12" db="EMBL/GenBank/DDBJ databases">
        <title>Whole genome sequence of Anaerolinea thermophila UNI-1.</title>
        <authorList>
            <person name="Narita-Yamada S."/>
            <person name="Kishi E."/>
            <person name="Watanabe Y."/>
            <person name="Takasaki K."/>
            <person name="Ankai A."/>
            <person name="Oguchi A."/>
            <person name="Fukui S."/>
            <person name="Takahashi M."/>
            <person name="Yashiro I."/>
            <person name="Hosoyama A."/>
            <person name="Sekiguchi Y."/>
            <person name="Hanada S."/>
            <person name="Fujita N."/>
        </authorList>
    </citation>
    <scope>NUCLEOTIDE SEQUENCE [LARGE SCALE GENOMIC DNA]</scope>
    <source>
        <strain evidence="7">DSM 14523 / JCM 11388 / NBRC 100420 / UNI-1</strain>
    </source>
</reference>
<dbReference type="GO" id="GO:0030267">
    <property type="term" value="F:glyoxylate reductase (NADPH) activity"/>
    <property type="evidence" value="ECO:0007669"/>
    <property type="project" value="TreeGrafter"/>
</dbReference>
<dbReference type="FunFam" id="3.40.50.720:FF:000462">
    <property type="entry name" value="Glyoxylate reductase (NADP+)"/>
    <property type="match status" value="1"/>
</dbReference>
<dbReference type="PANTHER" id="PTHR10996">
    <property type="entry name" value="2-HYDROXYACID DEHYDROGENASE-RELATED"/>
    <property type="match status" value="1"/>
</dbReference>
<feature type="domain" description="D-isomer specific 2-hydroxyacid dehydrogenase catalytic" evidence="4">
    <location>
        <begin position="6"/>
        <end position="320"/>
    </location>
</feature>
<dbReference type="EC" id="1.1.1.26" evidence="6"/>
<dbReference type="HOGENOM" id="CLU_019796_1_3_0"/>
<evidence type="ECO:0000256" key="3">
    <source>
        <dbReference type="RuleBase" id="RU003719"/>
    </source>
</evidence>
<keyword evidence="7" id="KW-1185">Reference proteome</keyword>
<dbReference type="PROSITE" id="PS00670">
    <property type="entry name" value="D_2_HYDROXYACID_DH_2"/>
    <property type="match status" value="1"/>
</dbReference>